<dbReference type="GO" id="GO:0032259">
    <property type="term" value="P:methylation"/>
    <property type="evidence" value="ECO:0007669"/>
    <property type="project" value="UniProtKB-KW"/>
</dbReference>
<evidence type="ECO:0000259" key="1">
    <source>
        <dbReference type="Pfam" id="PF01717"/>
    </source>
</evidence>
<accession>A0A1H9JXK5</accession>
<dbReference type="GO" id="GO:0003871">
    <property type="term" value="F:5-methyltetrahydropteroyltriglutamate-homocysteine S-methyltransferase activity"/>
    <property type="evidence" value="ECO:0007669"/>
    <property type="project" value="InterPro"/>
</dbReference>
<organism evidence="2 3">
    <name type="scientific">Rosenbergiella nectarea</name>
    <dbReference type="NCBI Taxonomy" id="988801"/>
    <lineage>
        <taxon>Bacteria</taxon>
        <taxon>Pseudomonadati</taxon>
        <taxon>Pseudomonadota</taxon>
        <taxon>Gammaproteobacteria</taxon>
        <taxon>Enterobacterales</taxon>
        <taxon>Erwiniaceae</taxon>
        <taxon>Rosenbergiella</taxon>
    </lineage>
</organism>
<evidence type="ECO:0000313" key="3">
    <source>
        <dbReference type="Proteomes" id="UP000242515"/>
    </source>
</evidence>
<evidence type="ECO:0000313" key="2">
    <source>
        <dbReference type="EMBL" id="SEQ91514.1"/>
    </source>
</evidence>
<dbReference type="OrthoDB" id="244285at2"/>
<dbReference type="AlphaFoldDB" id="A0A1H9JXK5"/>
<dbReference type="GO" id="GO:0009086">
    <property type="term" value="P:methionine biosynthetic process"/>
    <property type="evidence" value="ECO:0007669"/>
    <property type="project" value="InterPro"/>
</dbReference>
<dbReference type="Pfam" id="PF01717">
    <property type="entry name" value="Meth_synt_2"/>
    <property type="match status" value="1"/>
</dbReference>
<dbReference type="GO" id="GO:0008270">
    <property type="term" value="F:zinc ion binding"/>
    <property type="evidence" value="ECO:0007669"/>
    <property type="project" value="InterPro"/>
</dbReference>
<proteinExistence type="predicted"/>
<gene>
    <name evidence="2" type="ORF">SAMN05216522_108118</name>
</gene>
<dbReference type="InterPro" id="IPR002629">
    <property type="entry name" value="Met_Synth_C/arc"/>
</dbReference>
<dbReference type="STRING" id="988801.SAMN05216522_108118"/>
<keyword evidence="2" id="KW-0489">Methyltransferase</keyword>
<protein>
    <submittedName>
        <fullName evidence="2">5-methyltetrahydropteroyltriglutamate--homocysteine methyltransferase</fullName>
    </submittedName>
</protein>
<feature type="domain" description="Cobalamin-independent methionine synthase MetE C-terminal/archaeal" evidence="1">
    <location>
        <begin position="50"/>
        <end position="100"/>
    </location>
</feature>
<sequence>MKKNDPLLGQAARAHHLEWETYLMWAADSFKLNHTATRLEGNALARLIPVLSPHAAHDDLEQLESFEEYEYPNEIGPSVYDIHGSCLSDIDWMTDRLDKVL</sequence>
<keyword evidence="3" id="KW-1185">Reference proteome</keyword>
<dbReference type="RefSeq" id="WP_092676722.1">
    <property type="nucleotide sequence ID" value="NZ_JAKZKP010000006.1"/>
</dbReference>
<name>A0A1H9JXK5_9GAMM</name>
<dbReference type="EMBL" id="FOGC01000008">
    <property type="protein sequence ID" value="SEQ91514.1"/>
    <property type="molecule type" value="Genomic_DNA"/>
</dbReference>
<dbReference type="Proteomes" id="UP000242515">
    <property type="component" value="Unassembled WGS sequence"/>
</dbReference>
<reference evidence="3" key="1">
    <citation type="submission" date="2016-10" db="EMBL/GenBank/DDBJ databases">
        <authorList>
            <person name="Varghese N."/>
            <person name="Submissions S."/>
        </authorList>
    </citation>
    <scope>NUCLEOTIDE SEQUENCE [LARGE SCALE GENOMIC DNA]</scope>
    <source>
        <strain evidence="3">8N4</strain>
    </source>
</reference>
<keyword evidence="2" id="KW-0808">Transferase</keyword>